<dbReference type="InterPro" id="IPR007373">
    <property type="entry name" value="Thiamin_PyroPKinase_B1-bd"/>
</dbReference>
<evidence type="ECO:0000256" key="2">
    <source>
        <dbReference type="ARBA" id="ARBA00022741"/>
    </source>
</evidence>
<reference evidence="8 12" key="1">
    <citation type="submission" date="2018-08" db="EMBL/GenBank/DDBJ databases">
        <title>Draft genome of Streptococcus sp .nov. Z2.</title>
        <authorList>
            <person name="Tian Z."/>
        </authorList>
    </citation>
    <scope>NUCLEOTIDE SEQUENCE [LARGE SCALE GENOMIC DNA]</scope>
    <source>
        <strain evidence="8 12">Z2</strain>
    </source>
</reference>
<evidence type="ECO:0000313" key="11">
    <source>
        <dbReference type="Proteomes" id="UP000262901"/>
    </source>
</evidence>
<dbReference type="SUPFAM" id="SSF63862">
    <property type="entry name" value="Thiamin pyrophosphokinase, substrate-binding domain"/>
    <property type="match status" value="1"/>
</dbReference>
<dbReference type="SUPFAM" id="SSF63999">
    <property type="entry name" value="Thiamin pyrophosphokinase, catalytic domain"/>
    <property type="match status" value="1"/>
</dbReference>
<dbReference type="InterPro" id="IPR036371">
    <property type="entry name" value="TPK_B1-bd_sf"/>
</dbReference>
<evidence type="ECO:0000313" key="9">
    <source>
        <dbReference type="EMBL" id="RFU53945.1"/>
    </source>
</evidence>
<dbReference type="Proteomes" id="UP000264056">
    <property type="component" value="Unassembled WGS sequence"/>
</dbReference>
<keyword evidence="1 9" id="KW-0808">Transferase</keyword>
<keyword evidence="2" id="KW-0547">Nucleotide-binding</keyword>
<evidence type="ECO:0000313" key="8">
    <source>
        <dbReference type="EMBL" id="RFU51857.1"/>
    </source>
</evidence>
<protein>
    <recommendedName>
        <fullName evidence="5">Thiamine diphosphokinase</fullName>
        <ecNumber evidence="5">2.7.6.2</ecNumber>
    </recommendedName>
</protein>
<dbReference type="GO" id="GO:0016301">
    <property type="term" value="F:kinase activity"/>
    <property type="evidence" value="ECO:0007669"/>
    <property type="project" value="UniProtKB-KW"/>
</dbReference>
<dbReference type="RefSeq" id="WP_116877514.1">
    <property type="nucleotide sequence ID" value="NZ_CP031733.1"/>
</dbReference>
<evidence type="ECO:0000256" key="5">
    <source>
        <dbReference type="NCBIfam" id="TIGR01378"/>
    </source>
</evidence>
<accession>A0A372KNT3</accession>
<dbReference type="NCBIfam" id="TIGR01378">
    <property type="entry name" value="thi_PPkinase"/>
    <property type="match status" value="1"/>
</dbReference>
<dbReference type="Pfam" id="PF04265">
    <property type="entry name" value="TPK_B1_binding"/>
    <property type="match status" value="1"/>
</dbReference>
<dbReference type="GO" id="GO:0030975">
    <property type="term" value="F:thiamine binding"/>
    <property type="evidence" value="ECO:0007669"/>
    <property type="project" value="InterPro"/>
</dbReference>
<dbReference type="GO" id="GO:0009229">
    <property type="term" value="P:thiamine diphosphate biosynthetic process"/>
    <property type="evidence" value="ECO:0007669"/>
    <property type="project" value="InterPro"/>
</dbReference>
<dbReference type="AlphaFoldDB" id="A0A372KNT3"/>
<dbReference type="GO" id="GO:0004788">
    <property type="term" value="F:thiamine diphosphokinase activity"/>
    <property type="evidence" value="ECO:0007669"/>
    <property type="project" value="UniProtKB-UniRule"/>
</dbReference>
<dbReference type="EMBL" id="QVQZ01000002">
    <property type="protein sequence ID" value="RFU53945.1"/>
    <property type="molecule type" value="Genomic_DNA"/>
</dbReference>
<dbReference type="InterPro" id="IPR053149">
    <property type="entry name" value="TPK"/>
</dbReference>
<reference evidence="10" key="3">
    <citation type="submission" date="2018-08" db="EMBL/GenBank/DDBJ databases">
        <title>Streptococcus chenjunshii sp. nov., isolated from stools sample of the Tibetan antelope in the Qinghai-Tibet plateau, China.</title>
        <authorList>
            <person name="Tian Z."/>
        </authorList>
    </citation>
    <scope>NUCLEOTIDE SEQUENCE [LARGE SCALE GENOMIC DNA]</scope>
    <source>
        <strain evidence="10">Z15</strain>
    </source>
</reference>
<dbReference type="CDD" id="cd07995">
    <property type="entry name" value="TPK"/>
    <property type="match status" value="1"/>
</dbReference>
<evidence type="ECO:0000256" key="3">
    <source>
        <dbReference type="ARBA" id="ARBA00022777"/>
    </source>
</evidence>
<dbReference type="InterPro" id="IPR036759">
    <property type="entry name" value="TPK_catalytic_sf"/>
</dbReference>
<evidence type="ECO:0000313" key="12">
    <source>
        <dbReference type="Proteomes" id="UP000264056"/>
    </source>
</evidence>
<proteinExistence type="predicted"/>
<name>A0A372KNT3_9STRE</name>
<sequence length="211" mass="23503">MIKVALFAGGDFPRSINDDFDYQVGADRACLTLLEKGLPLDLAVGDFDSVTADELARIRQSAGELILAEYEKNDTDTELALKEIFARFPQAHVTLFGAFGGRLDHMLANLFLPTDPDLAPFMRQICLRDACNTVHFLPSGRHRIVQDEGMAYISLMADSNADLTIRGAKYELTPNRFFKKKIYTSNEFAGKPITVQCDSGYLLVIQSKDRS</sequence>
<dbReference type="OrthoDB" id="9804377at2"/>
<keyword evidence="3 9" id="KW-0418">Kinase</keyword>
<dbReference type="PANTHER" id="PTHR41299:SF1">
    <property type="entry name" value="THIAMINE PYROPHOSPHOKINASE"/>
    <property type="match status" value="1"/>
</dbReference>
<dbReference type="SMART" id="SM00983">
    <property type="entry name" value="TPK_B1_binding"/>
    <property type="match status" value="1"/>
</dbReference>
<dbReference type="InterPro" id="IPR006282">
    <property type="entry name" value="Thi_PPkinase"/>
</dbReference>
<evidence type="ECO:0000313" key="7">
    <source>
        <dbReference type="EMBL" id="AXQ77900.1"/>
    </source>
</evidence>
<feature type="domain" description="Thiamin pyrophosphokinase thiamin-binding" evidence="6">
    <location>
        <begin position="140"/>
        <end position="203"/>
    </location>
</feature>
<evidence type="ECO:0000256" key="4">
    <source>
        <dbReference type="ARBA" id="ARBA00022840"/>
    </source>
</evidence>
<evidence type="ECO:0000256" key="1">
    <source>
        <dbReference type="ARBA" id="ARBA00022679"/>
    </source>
</evidence>
<keyword evidence="12" id="KW-1185">Reference proteome</keyword>
<evidence type="ECO:0000259" key="6">
    <source>
        <dbReference type="SMART" id="SM00983"/>
    </source>
</evidence>
<gene>
    <name evidence="7" type="ORF">DDV21_001850</name>
    <name evidence="8" type="ORF">DDV22_01925</name>
    <name evidence="9" type="ORF">DDV23_02425</name>
</gene>
<keyword evidence="4" id="KW-0067">ATP-binding</keyword>
<dbReference type="GO" id="GO:0006772">
    <property type="term" value="P:thiamine metabolic process"/>
    <property type="evidence" value="ECO:0007669"/>
    <property type="project" value="UniProtKB-UniRule"/>
</dbReference>
<reference evidence="7" key="4">
    <citation type="journal article" date="2019" name="Int. J. Syst. Evol. Microbiol.">
        <title>Streptococcus chenjunshii sp. nov. isolated from feces of Tibetan antelopes.</title>
        <authorList>
            <person name="Tian Z."/>
            <person name="Lu S."/>
            <person name="Jin D."/>
            <person name="Yang J."/>
            <person name="Pu J."/>
            <person name="Lai X.H."/>
            <person name="Bai X.N."/>
            <person name="Wu X.M."/>
            <person name="Li J."/>
            <person name="Wang S."/>
            <person name="Xu J."/>
        </authorList>
    </citation>
    <scope>NUCLEOTIDE SEQUENCE</scope>
    <source>
        <strain evidence="7">Z15</strain>
    </source>
</reference>
<dbReference type="PANTHER" id="PTHR41299">
    <property type="entry name" value="THIAMINE PYROPHOSPHOKINASE"/>
    <property type="match status" value="1"/>
</dbReference>
<dbReference type="Gene3D" id="3.40.50.10240">
    <property type="entry name" value="Thiamin pyrophosphokinase, catalytic domain"/>
    <property type="match status" value="1"/>
</dbReference>
<dbReference type="EC" id="2.7.6.2" evidence="5"/>
<dbReference type="EMBL" id="CP031733">
    <property type="protein sequence ID" value="AXQ77900.1"/>
    <property type="molecule type" value="Genomic_DNA"/>
</dbReference>
<dbReference type="Pfam" id="PF04263">
    <property type="entry name" value="TPK_catalytic"/>
    <property type="match status" value="1"/>
</dbReference>
<evidence type="ECO:0000313" key="10">
    <source>
        <dbReference type="Proteomes" id="UP000246115"/>
    </source>
</evidence>
<accession>A0A346NA55</accession>
<dbReference type="Proteomes" id="UP000246115">
    <property type="component" value="Chromosome"/>
</dbReference>
<dbReference type="GO" id="GO:0005524">
    <property type="term" value="F:ATP binding"/>
    <property type="evidence" value="ECO:0007669"/>
    <property type="project" value="UniProtKB-KW"/>
</dbReference>
<organism evidence="9 11">
    <name type="scientific">Streptococcus chenjunshii</name>
    <dbReference type="NCBI Taxonomy" id="2173853"/>
    <lineage>
        <taxon>Bacteria</taxon>
        <taxon>Bacillati</taxon>
        <taxon>Bacillota</taxon>
        <taxon>Bacilli</taxon>
        <taxon>Lactobacillales</taxon>
        <taxon>Streptococcaceae</taxon>
        <taxon>Streptococcus</taxon>
    </lineage>
</organism>
<reference evidence="9 11" key="2">
    <citation type="submission" date="2018-08" db="EMBL/GenBank/DDBJ databases">
        <title>Draft genome of Streptococcus sp. nov. Z1.</title>
        <authorList>
            <person name="Tian Z."/>
        </authorList>
    </citation>
    <scope>NUCLEOTIDE SEQUENCE [LARGE SCALE GENOMIC DNA]</scope>
    <source>
        <strain evidence="9">Z1</strain>
        <strain evidence="11">Z1(2018)</strain>
    </source>
</reference>
<dbReference type="Proteomes" id="UP000262901">
    <property type="component" value="Unassembled WGS sequence"/>
</dbReference>
<dbReference type="EMBL" id="QVQY01000002">
    <property type="protein sequence ID" value="RFU51857.1"/>
    <property type="molecule type" value="Genomic_DNA"/>
</dbReference>
<dbReference type="KEGG" id="schj:DDV21_001850"/>
<dbReference type="InterPro" id="IPR007371">
    <property type="entry name" value="TPK_catalytic"/>
</dbReference>